<keyword evidence="3" id="KW-1185">Reference proteome</keyword>
<dbReference type="EMBL" id="RZGK01000018">
    <property type="protein sequence ID" value="KAF9692656.1"/>
    <property type="molecule type" value="Genomic_DNA"/>
</dbReference>
<evidence type="ECO:0000256" key="1">
    <source>
        <dbReference type="SAM" id="Phobius"/>
    </source>
</evidence>
<protein>
    <submittedName>
        <fullName evidence="2">Uncharacterized protein</fullName>
    </submittedName>
</protein>
<keyword evidence="1" id="KW-0472">Membrane</keyword>
<dbReference type="Proteomes" id="UP000651452">
    <property type="component" value="Unassembled WGS sequence"/>
</dbReference>
<dbReference type="OrthoDB" id="3436860at2759"/>
<evidence type="ECO:0000313" key="3">
    <source>
        <dbReference type="Proteomes" id="UP000651452"/>
    </source>
</evidence>
<name>A0A8H7IW36_9PLEO</name>
<proteinExistence type="predicted"/>
<reference evidence="2" key="2">
    <citation type="submission" date="2020-09" db="EMBL/GenBank/DDBJ databases">
        <title>Reference genome assembly for Australian Ascochyta lentis isolate Al4.</title>
        <authorList>
            <person name="Lee R.C."/>
            <person name="Farfan-Caceres L.M."/>
            <person name="Debler J.W."/>
            <person name="Williams A.H."/>
            <person name="Henares B.M."/>
        </authorList>
    </citation>
    <scope>NUCLEOTIDE SEQUENCE</scope>
    <source>
        <strain evidence="2">Al4</strain>
    </source>
</reference>
<organism evidence="2 3">
    <name type="scientific">Ascochyta lentis</name>
    <dbReference type="NCBI Taxonomy" id="205686"/>
    <lineage>
        <taxon>Eukaryota</taxon>
        <taxon>Fungi</taxon>
        <taxon>Dikarya</taxon>
        <taxon>Ascomycota</taxon>
        <taxon>Pezizomycotina</taxon>
        <taxon>Dothideomycetes</taxon>
        <taxon>Pleosporomycetidae</taxon>
        <taxon>Pleosporales</taxon>
        <taxon>Pleosporineae</taxon>
        <taxon>Didymellaceae</taxon>
        <taxon>Ascochyta</taxon>
    </lineage>
</organism>
<accession>A0A8H7IW36</accession>
<feature type="transmembrane region" description="Helical" evidence="1">
    <location>
        <begin position="20"/>
        <end position="40"/>
    </location>
</feature>
<keyword evidence="1" id="KW-1133">Transmembrane helix</keyword>
<feature type="transmembrane region" description="Helical" evidence="1">
    <location>
        <begin position="82"/>
        <end position="105"/>
    </location>
</feature>
<gene>
    <name evidence="2" type="ORF">EKO04_009349</name>
</gene>
<keyword evidence="1" id="KW-0812">Transmembrane</keyword>
<feature type="transmembrane region" description="Helical" evidence="1">
    <location>
        <begin position="117"/>
        <end position="141"/>
    </location>
</feature>
<feature type="transmembrane region" description="Helical" evidence="1">
    <location>
        <begin position="52"/>
        <end position="70"/>
    </location>
</feature>
<comment type="caution">
    <text evidence="2">The sequence shown here is derived from an EMBL/GenBank/DDBJ whole genome shotgun (WGS) entry which is preliminary data.</text>
</comment>
<dbReference type="AlphaFoldDB" id="A0A8H7IW36"/>
<sequence>MAILDILNKPMFSSRFKLPVHIVTGILVIIVVGLSIPRLFLKNQPRTRAGTIALGMGAKSLILLSYMLATEHVHKLRRWHSYKANVIISCLEIVFWGAVAFLVMQANLSRCEGVMCYLSWVVVGLAIIINHLELYSSAIAIREFRESRKMHNGLPLSSVLSRGTDEEEMVQQGLHQPESVYQGREQRTQRGYHGHAQVVRGKQ</sequence>
<evidence type="ECO:0000313" key="2">
    <source>
        <dbReference type="EMBL" id="KAF9692656.1"/>
    </source>
</evidence>
<reference evidence="2" key="1">
    <citation type="submission" date="2018-12" db="EMBL/GenBank/DDBJ databases">
        <authorList>
            <person name="Syme R.A."/>
            <person name="Farfan-Caceres L."/>
            <person name="Lichtenzveig J."/>
        </authorList>
    </citation>
    <scope>NUCLEOTIDE SEQUENCE</scope>
    <source>
        <strain evidence="2">Al4</strain>
    </source>
</reference>